<evidence type="ECO:0000256" key="1">
    <source>
        <dbReference type="SAM" id="Phobius"/>
    </source>
</evidence>
<name>A0A8H3DZ07_9AGAM</name>
<reference evidence="2" key="1">
    <citation type="submission" date="2021-01" db="EMBL/GenBank/DDBJ databases">
        <authorList>
            <person name="Kaushik A."/>
        </authorList>
    </citation>
    <scope>NUCLEOTIDE SEQUENCE</scope>
    <source>
        <strain evidence="2">AG5</strain>
    </source>
</reference>
<organism evidence="2 3">
    <name type="scientific">Rhizoctonia solani</name>
    <dbReference type="NCBI Taxonomy" id="456999"/>
    <lineage>
        <taxon>Eukaryota</taxon>
        <taxon>Fungi</taxon>
        <taxon>Dikarya</taxon>
        <taxon>Basidiomycota</taxon>
        <taxon>Agaricomycotina</taxon>
        <taxon>Agaricomycetes</taxon>
        <taxon>Cantharellales</taxon>
        <taxon>Ceratobasidiaceae</taxon>
        <taxon>Rhizoctonia</taxon>
    </lineage>
</organism>
<keyword evidence="1" id="KW-0472">Membrane</keyword>
<dbReference type="EMBL" id="CAJNJQ010001799">
    <property type="protein sequence ID" value="CAE7150476.1"/>
    <property type="molecule type" value="Genomic_DNA"/>
</dbReference>
<proteinExistence type="predicted"/>
<dbReference type="Proteomes" id="UP000663827">
    <property type="component" value="Unassembled WGS sequence"/>
</dbReference>
<gene>
    <name evidence="2" type="ORF">RDB_LOCUS87801</name>
</gene>
<evidence type="ECO:0000313" key="2">
    <source>
        <dbReference type="EMBL" id="CAE7150476.1"/>
    </source>
</evidence>
<comment type="caution">
    <text evidence="2">The sequence shown here is derived from an EMBL/GenBank/DDBJ whole genome shotgun (WGS) entry which is preliminary data.</text>
</comment>
<dbReference type="AlphaFoldDB" id="A0A8H3DZ07"/>
<sequence>MAATPHTPFPFNVTAISPLFQLSPVTSNNTNLGWVPSCATPECLPTASWSTSAINSTLSFRYWGWDVAFDGIVKGNLSIQIFVDGTQEIWSPAGNTLFSHWSTSNEGAYEHNITLKVLDASSDAQLTINQARVNGSAYADYYGSTEKWTIPSNDDRLVYEGFVPQTSVTHSRSSTTYTSSRIGDSLSLQSNASAFVVYGPCGPTSGLLKVTVENLQRIQQQIVNTSKPFASEDCLLFQTWGLAGPTSLKKILIENVDGGMIGINRFEAFKVKLYSSGGPSLTRTGIISGAVVGAIAVSVIVIVVYVKRKAKRRAKRHWEKGSRLKWLC</sequence>
<keyword evidence="1" id="KW-1133">Transmembrane helix</keyword>
<dbReference type="Gene3D" id="2.60.120.260">
    <property type="entry name" value="Galactose-binding domain-like"/>
    <property type="match status" value="1"/>
</dbReference>
<protein>
    <submittedName>
        <fullName evidence="2">Uncharacterized protein</fullName>
    </submittedName>
</protein>
<accession>A0A8H3DZ07</accession>
<feature type="transmembrane region" description="Helical" evidence="1">
    <location>
        <begin position="285"/>
        <end position="306"/>
    </location>
</feature>
<evidence type="ECO:0000313" key="3">
    <source>
        <dbReference type="Proteomes" id="UP000663827"/>
    </source>
</evidence>
<keyword evidence="1" id="KW-0812">Transmembrane</keyword>